<evidence type="ECO:0000256" key="3">
    <source>
        <dbReference type="ARBA" id="ARBA00022670"/>
    </source>
</evidence>
<dbReference type="CDD" id="cd23081">
    <property type="entry name" value="cpPDZ_EcRseP-like"/>
    <property type="match status" value="1"/>
</dbReference>
<dbReference type="GO" id="GO:0004222">
    <property type="term" value="F:metalloendopeptidase activity"/>
    <property type="evidence" value="ECO:0007669"/>
    <property type="project" value="InterPro"/>
</dbReference>
<proteinExistence type="predicted"/>
<dbReference type="SMART" id="SM00228">
    <property type="entry name" value="PDZ"/>
    <property type="match status" value="2"/>
</dbReference>
<keyword evidence="12" id="KW-0131">Cell cycle</keyword>
<dbReference type="PROSITE" id="PS50106">
    <property type="entry name" value="PDZ"/>
    <property type="match status" value="1"/>
</dbReference>
<dbReference type="PANTHER" id="PTHR42837">
    <property type="entry name" value="REGULATOR OF SIGMA-E PROTEASE RSEP"/>
    <property type="match status" value="1"/>
</dbReference>
<dbReference type="Gene3D" id="2.30.42.10">
    <property type="match status" value="2"/>
</dbReference>
<evidence type="ECO:0000256" key="2">
    <source>
        <dbReference type="ARBA" id="ARBA00004141"/>
    </source>
</evidence>
<dbReference type="InterPro" id="IPR008915">
    <property type="entry name" value="Peptidase_M50"/>
</dbReference>
<dbReference type="AlphaFoldDB" id="A0A3B1BGU9"/>
<evidence type="ECO:0000256" key="10">
    <source>
        <dbReference type="SAM" id="Phobius"/>
    </source>
</evidence>
<evidence type="ECO:0000256" key="5">
    <source>
        <dbReference type="ARBA" id="ARBA00022801"/>
    </source>
</evidence>
<evidence type="ECO:0000259" key="11">
    <source>
        <dbReference type="PROSITE" id="PS50106"/>
    </source>
</evidence>
<dbReference type="GO" id="GO:0016020">
    <property type="term" value="C:membrane"/>
    <property type="evidence" value="ECO:0007669"/>
    <property type="project" value="UniProtKB-SubCell"/>
</dbReference>
<evidence type="ECO:0000256" key="9">
    <source>
        <dbReference type="ARBA" id="ARBA00023136"/>
    </source>
</evidence>
<keyword evidence="8" id="KW-0482">Metalloprotease</keyword>
<evidence type="ECO:0000256" key="7">
    <source>
        <dbReference type="ARBA" id="ARBA00022989"/>
    </source>
</evidence>
<dbReference type="SUPFAM" id="SSF50156">
    <property type="entry name" value="PDZ domain-like"/>
    <property type="match status" value="2"/>
</dbReference>
<keyword evidence="7 10" id="KW-1133">Transmembrane helix</keyword>
<sequence>MSSFLFTIVSFVVALGVLITVHEFGHFWVARKLGVKVLKFSVGFGKALWSRTSPVDGTEYVVAAIPLGGYVTMLDEREKEVPPEELAYAFNRQSLWVRTAIVAAGPIFNFIFAIIAFWIVFMAGETGLRPVVAEVESGSIAHSAGFEVADRILSVGKRETIAWEHVSFAVLAASIDKEDMQVRVQDARGNERIRMLQFGSLSGFEAERDPMTAIGLSPQRPIIPPIIGGLIAGEAAAQAGLQVGDRIVSVDGEQVSNWIDLVRYIQNRPATVIAFTVDRAGSEVEIPVRTGAKQEDAAVGYIGAQVENYDHLLDEYRVEIHLGPLDALGAALEKTGDLSWLILKMIGQMLTGEASVKNIGGPVSIAQAAGETASYGLIYFLRFLAGISISLGVLNLLPIPILDGGHLLFFAIEAIKGSPPSERLQMEGQRIGMLLLMMLMGLAFYVDFTRLLG</sequence>
<evidence type="ECO:0000256" key="4">
    <source>
        <dbReference type="ARBA" id="ARBA00022692"/>
    </source>
</evidence>
<dbReference type="Pfam" id="PF02163">
    <property type="entry name" value="Peptidase_M50"/>
    <property type="match status" value="1"/>
</dbReference>
<keyword evidence="9 10" id="KW-0472">Membrane</keyword>
<evidence type="ECO:0000256" key="8">
    <source>
        <dbReference type="ARBA" id="ARBA00023049"/>
    </source>
</evidence>
<dbReference type="GO" id="GO:0051301">
    <property type="term" value="P:cell division"/>
    <property type="evidence" value="ECO:0007669"/>
    <property type="project" value="UniProtKB-KW"/>
</dbReference>
<dbReference type="InterPro" id="IPR001478">
    <property type="entry name" value="PDZ"/>
</dbReference>
<dbReference type="InterPro" id="IPR004387">
    <property type="entry name" value="Pept_M50_Zn"/>
</dbReference>
<evidence type="ECO:0000313" key="12">
    <source>
        <dbReference type="EMBL" id="VAX09690.1"/>
    </source>
</evidence>
<reference evidence="12" key="1">
    <citation type="submission" date="2018-06" db="EMBL/GenBank/DDBJ databases">
        <authorList>
            <person name="Zhirakovskaya E."/>
        </authorList>
    </citation>
    <scope>NUCLEOTIDE SEQUENCE</scope>
</reference>
<accession>A0A3B1BGU9</accession>
<evidence type="ECO:0000256" key="6">
    <source>
        <dbReference type="ARBA" id="ARBA00022833"/>
    </source>
</evidence>
<protein>
    <submittedName>
        <fullName evidence="12">Intramembrane protease RasP/YluC, implicated in cell division based on FtsL cleavage</fullName>
    </submittedName>
</protein>
<dbReference type="EMBL" id="UOFX01000056">
    <property type="protein sequence ID" value="VAX09690.1"/>
    <property type="molecule type" value="Genomic_DNA"/>
</dbReference>
<dbReference type="NCBIfam" id="TIGR00054">
    <property type="entry name" value="RIP metalloprotease RseP"/>
    <property type="match status" value="1"/>
</dbReference>
<keyword evidence="6" id="KW-0862">Zinc</keyword>
<dbReference type="PANTHER" id="PTHR42837:SF2">
    <property type="entry name" value="MEMBRANE METALLOPROTEASE ARASP2, CHLOROPLASTIC-RELATED"/>
    <property type="match status" value="1"/>
</dbReference>
<feature type="transmembrane region" description="Helical" evidence="10">
    <location>
        <begin position="431"/>
        <end position="448"/>
    </location>
</feature>
<keyword evidence="4 10" id="KW-0812">Transmembrane</keyword>
<gene>
    <name evidence="12" type="ORF">MNBD_GAMMA26-1154</name>
</gene>
<keyword evidence="12" id="KW-0132">Cell division</keyword>
<dbReference type="InterPro" id="IPR041489">
    <property type="entry name" value="PDZ_6"/>
</dbReference>
<name>A0A3B1BGU9_9ZZZZ</name>
<comment type="cofactor">
    <cofactor evidence="1">
        <name>Zn(2+)</name>
        <dbReference type="ChEBI" id="CHEBI:29105"/>
    </cofactor>
</comment>
<organism evidence="12">
    <name type="scientific">hydrothermal vent metagenome</name>
    <dbReference type="NCBI Taxonomy" id="652676"/>
    <lineage>
        <taxon>unclassified sequences</taxon>
        <taxon>metagenomes</taxon>
        <taxon>ecological metagenomes</taxon>
    </lineage>
</organism>
<feature type="transmembrane region" description="Helical" evidence="10">
    <location>
        <begin position="6"/>
        <end position="29"/>
    </location>
</feature>
<dbReference type="Pfam" id="PF17820">
    <property type="entry name" value="PDZ_6"/>
    <property type="match status" value="1"/>
</dbReference>
<keyword evidence="3 12" id="KW-0645">Protease</keyword>
<evidence type="ECO:0000256" key="1">
    <source>
        <dbReference type="ARBA" id="ARBA00001947"/>
    </source>
</evidence>
<dbReference type="InterPro" id="IPR036034">
    <property type="entry name" value="PDZ_sf"/>
</dbReference>
<comment type="subcellular location">
    <subcellularLocation>
        <location evidence="2">Membrane</location>
        <topology evidence="2">Multi-pass membrane protein</topology>
    </subcellularLocation>
</comment>
<dbReference type="NCBIfam" id="NF008046">
    <property type="entry name" value="PRK10779.1"/>
    <property type="match status" value="1"/>
</dbReference>
<keyword evidence="5" id="KW-0378">Hydrolase</keyword>
<feature type="domain" description="PDZ" evidence="11">
    <location>
        <begin position="203"/>
        <end position="257"/>
    </location>
</feature>
<dbReference type="GO" id="GO:0006508">
    <property type="term" value="P:proteolysis"/>
    <property type="evidence" value="ECO:0007669"/>
    <property type="project" value="UniProtKB-KW"/>
</dbReference>
<feature type="transmembrane region" description="Helical" evidence="10">
    <location>
        <begin position="100"/>
        <end position="121"/>
    </location>
</feature>
<dbReference type="CDD" id="cd06163">
    <property type="entry name" value="S2P-M50_PDZ_RseP-like"/>
    <property type="match status" value="1"/>
</dbReference>